<dbReference type="Proteomes" id="UP000600600">
    <property type="component" value="Unassembled WGS sequence"/>
</dbReference>
<dbReference type="RefSeq" id="WP_186966489.1">
    <property type="nucleotide sequence ID" value="NZ_JACOOE010000001.1"/>
</dbReference>
<keyword evidence="3" id="KW-1185">Reference proteome</keyword>
<proteinExistence type="predicted"/>
<dbReference type="SUPFAM" id="SSF49464">
    <property type="entry name" value="Carboxypeptidase regulatory domain-like"/>
    <property type="match status" value="1"/>
</dbReference>
<dbReference type="SUPFAM" id="SSF48208">
    <property type="entry name" value="Six-hairpin glycosidases"/>
    <property type="match status" value="1"/>
</dbReference>
<protein>
    <submittedName>
        <fullName evidence="2">Uncharacterized protein</fullName>
    </submittedName>
</protein>
<reference evidence="2 3" key="1">
    <citation type="submission" date="2020-08" db="EMBL/GenBank/DDBJ databases">
        <title>Genome public.</title>
        <authorList>
            <person name="Liu C."/>
            <person name="Sun Q."/>
        </authorList>
    </citation>
    <scope>NUCLEOTIDE SEQUENCE [LARGE SCALE GENOMIC DNA]</scope>
    <source>
        <strain evidence="2 3">M27</strain>
    </source>
</reference>
<name>A0ABR7C7R0_9BACE</name>
<keyword evidence="1" id="KW-0732">Signal</keyword>
<evidence type="ECO:0000313" key="2">
    <source>
        <dbReference type="EMBL" id="MBC5603838.1"/>
    </source>
</evidence>
<organism evidence="2 3">
    <name type="scientific">Bacteroides difficilis</name>
    <dbReference type="NCBI Taxonomy" id="2763021"/>
    <lineage>
        <taxon>Bacteria</taxon>
        <taxon>Pseudomonadati</taxon>
        <taxon>Bacteroidota</taxon>
        <taxon>Bacteroidia</taxon>
        <taxon>Bacteroidales</taxon>
        <taxon>Bacteroidaceae</taxon>
        <taxon>Bacteroides</taxon>
    </lineage>
</organism>
<evidence type="ECO:0000313" key="3">
    <source>
        <dbReference type="Proteomes" id="UP000600600"/>
    </source>
</evidence>
<dbReference type="EMBL" id="JACOOE010000001">
    <property type="protein sequence ID" value="MBC5603838.1"/>
    <property type="molecule type" value="Genomic_DNA"/>
</dbReference>
<gene>
    <name evidence="2" type="ORF">H8S67_04025</name>
</gene>
<feature type="chain" id="PRO_5045364573" evidence="1">
    <location>
        <begin position="23"/>
        <end position="459"/>
    </location>
</feature>
<comment type="caution">
    <text evidence="2">The sequence shown here is derived from an EMBL/GenBank/DDBJ whole genome shotgun (WGS) entry which is preliminary data.</text>
</comment>
<evidence type="ECO:0000256" key="1">
    <source>
        <dbReference type="SAM" id="SignalP"/>
    </source>
</evidence>
<dbReference type="PROSITE" id="PS51257">
    <property type="entry name" value="PROKAR_LIPOPROTEIN"/>
    <property type="match status" value="1"/>
</dbReference>
<sequence>MKIYTICLFLLFTGVMTGCSDAQDSDIQTDGIASYSIKGKVVDENGIGIPQVEFMIGNHTVYSNTEGVWCANYLQGTVEVMPSHHDFLFFPSQLNFSATDSDVLLVGSTKNDKPAFASNLLAWLKSMQLDNGLIASVEQGNTISLYDNALAALSFITMNEYSAAERIFDYFNQHIDSEFLSGTGGFHQFRDISGKPNGDRWAGDNAWLLIALNNYASKVNPQKYNNLSITIETWLRGLQDADGGVWGGTTVDGTRIDKVTENMIDVYAAVHGYDEFHRSILSFLKQYRYDAKEKFLVASSTGRYQYALDNHAWGYCAFEDFPISSLNKTSIYQTTQKATLNGVSITGFAPDIDKDIVWLEGMGMMVIAFQKAQKDELASTYLNETKKLFIPSRKYLGALGLPYASNSGSTFGNKELWSGADTEICVSSTAWCIFSLLRFDPMASEYHRGATKTDKFWLE</sequence>
<dbReference type="InterPro" id="IPR008969">
    <property type="entry name" value="CarboxyPept-like_regulatory"/>
</dbReference>
<dbReference type="InterPro" id="IPR008928">
    <property type="entry name" value="6-hairpin_glycosidase_sf"/>
</dbReference>
<accession>A0ABR7C7R0</accession>
<feature type="signal peptide" evidence="1">
    <location>
        <begin position="1"/>
        <end position="22"/>
    </location>
</feature>